<accession>A0A382ED18</accession>
<name>A0A382ED18_9ZZZZ</name>
<gene>
    <name evidence="1" type="ORF">METZ01_LOCUS200641</name>
</gene>
<dbReference type="EMBL" id="UINC01043572">
    <property type="protein sequence ID" value="SVB47787.1"/>
    <property type="molecule type" value="Genomic_DNA"/>
</dbReference>
<sequence>MKKHLVSLLILSIPFICLSEELPSEFKNNLIYLKPKLADGTTLTFFTDTGGGWNAISREFSEKYGWEISQKESENGVIEVSDQYRPSSPDLATP</sequence>
<organism evidence="1">
    <name type="scientific">marine metagenome</name>
    <dbReference type="NCBI Taxonomy" id="408172"/>
    <lineage>
        <taxon>unclassified sequences</taxon>
        <taxon>metagenomes</taxon>
        <taxon>ecological metagenomes</taxon>
    </lineage>
</organism>
<proteinExistence type="predicted"/>
<protein>
    <submittedName>
        <fullName evidence="1">Uncharacterized protein</fullName>
    </submittedName>
</protein>
<evidence type="ECO:0000313" key="1">
    <source>
        <dbReference type="EMBL" id="SVB47787.1"/>
    </source>
</evidence>
<reference evidence="1" key="1">
    <citation type="submission" date="2018-05" db="EMBL/GenBank/DDBJ databases">
        <authorList>
            <person name="Lanie J.A."/>
            <person name="Ng W.-L."/>
            <person name="Kazmierczak K.M."/>
            <person name="Andrzejewski T.M."/>
            <person name="Davidsen T.M."/>
            <person name="Wayne K.J."/>
            <person name="Tettelin H."/>
            <person name="Glass J.I."/>
            <person name="Rusch D."/>
            <person name="Podicherti R."/>
            <person name="Tsui H.-C.T."/>
            <person name="Winkler M.E."/>
        </authorList>
    </citation>
    <scope>NUCLEOTIDE SEQUENCE</scope>
</reference>
<dbReference type="AlphaFoldDB" id="A0A382ED18"/>